<dbReference type="Proteomes" id="UP001325680">
    <property type="component" value="Chromosome"/>
</dbReference>
<protein>
    <recommendedName>
        <fullName evidence="4">DUF3298 domain-containing protein</fullName>
    </recommendedName>
</protein>
<sequence length="186" mass="20742">MIRKLMILSAVLFYGSVAFSQEVKNDVDGTKTKMDAFVSKTGTITKFVDTKLPNLRTSLGGFATTRIRKLTSGSTSAYFYQIVKGGSYGSNTASIEYSDLGEIINALKLLKSEVDKDIASKPDYLENKFITVDGFQIGYYISNEKPTWYIKLESYGSDNTIYLKSGDDIEVPFIEAKAKIEELKKE</sequence>
<feature type="chain" id="PRO_5046173935" description="DUF3298 domain-containing protein" evidence="1">
    <location>
        <begin position="21"/>
        <end position="186"/>
    </location>
</feature>
<evidence type="ECO:0000313" key="3">
    <source>
        <dbReference type="Proteomes" id="UP001325680"/>
    </source>
</evidence>
<accession>A0ABZ0W8A1</accession>
<gene>
    <name evidence="2" type="ORF">U0035_01915</name>
</gene>
<organism evidence="2 3">
    <name type="scientific">Niabella yanshanensis</name>
    <dbReference type="NCBI Taxonomy" id="577386"/>
    <lineage>
        <taxon>Bacteria</taxon>
        <taxon>Pseudomonadati</taxon>
        <taxon>Bacteroidota</taxon>
        <taxon>Chitinophagia</taxon>
        <taxon>Chitinophagales</taxon>
        <taxon>Chitinophagaceae</taxon>
        <taxon>Niabella</taxon>
    </lineage>
</organism>
<evidence type="ECO:0008006" key="4">
    <source>
        <dbReference type="Google" id="ProtNLM"/>
    </source>
</evidence>
<dbReference type="RefSeq" id="WP_114792493.1">
    <property type="nucleotide sequence ID" value="NZ_CP139960.1"/>
</dbReference>
<reference evidence="2 3" key="1">
    <citation type="submission" date="2023-12" db="EMBL/GenBank/DDBJ databases">
        <title>Genome sequencing and assembly of bacterial species from a model synthetic community.</title>
        <authorList>
            <person name="Hogle S.L."/>
        </authorList>
    </citation>
    <scope>NUCLEOTIDE SEQUENCE [LARGE SCALE GENOMIC DNA]</scope>
    <source>
        <strain evidence="2 3">HAMBI_3031</strain>
    </source>
</reference>
<proteinExistence type="predicted"/>
<dbReference type="EMBL" id="CP139960">
    <property type="protein sequence ID" value="WQD38899.1"/>
    <property type="molecule type" value="Genomic_DNA"/>
</dbReference>
<evidence type="ECO:0000313" key="2">
    <source>
        <dbReference type="EMBL" id="WQD38899.1"/>
    </source>
</evidence>
<evidence type="ECO:0000256" key="1">
    <source>
        <dbReference type="SAM" id="SignalP"/>
    </source>
</evidence>
<keyword evidence="3" id="KW-1185">Reference proteome</keyword>
<keyword evidence="1" id="KW-0732">Signal</keyword>
<feature type="signal peptide" evidence="1">
    <location>
        <begin position="1"/>
        <end position="20"/>
    </location>
</feature>
<name>A0ABZ0W8A1_9BACT</name>